<gene>
    <name evidence="4 6" type="primary">msrA</name>
    <name evidence="6" type="ORF">E7746_02705</name>
</gene>
<dbReference type="AlphaFoldDB" id="A0A4P7VCJ7"/>
<evidence type="ECO:0000313" key="6">
    <source>
        <dbReference type="EMBL" id="QCD34862.1"/>
    </source>
</evidence>
<protein>
    <recommendedName>
        <fullName evidence="4">Peptide methionine sulfoxide reductase MsrA</fullName>
        <shortName evidence="4">Protein-methionine-S-oxide reductase</shortName>
        <ecNumber evidence="4">1.8.4.11</ecNumber>
    </recommendedName>
    <alternativeName>
        <fullName evidence="4">Peptide-methionine (S)-S-oxide reductase</fullName>
        <shortName evidence="4">Peptide Met(O) reductase</shortName>
    </alternativeName>
</protein>
<evidence type="ECO:0000256" key="4">
    <source>
        <dbReference type="HAMAP-Rule" id="MF_01401"/>
    </source>
</evidence>
<dbReference type="GO" id="GO:0005737">
    <property type="term" value="C:cytoplasm"/>
    <property type="evidence" value="ECO:0007669"/>
    <property type="project" value="TreeGrafter"/>
</dbReference>
<evidence type="ECO:0000259" key="5">
    <source>
        <dbReference type="Pfam" id="PF01625"/>
    </source>
</evidence>
<comment type="function">
    <text evidence="4">Has an important function as a repair enzyme for proteins that have been inactivated by oxidation. Catalyzes the reversible oxidation-reduction of methionine sulfoxide in proteins to methionine.</text>
</comment>
<dbReference type="PANTHER" id="PTHR42799">
    <property type="entry name" value="MITOCHONDRIAL PEPTIDE METHIONINE SULFOXIDE REDUCTASE"/>
    <property type="match status" value="1"/>
</dbReference>
<comment type="similarity">
    <text evidence="4">Belongs to the MsrA Met sulfoxide reductase family.</text>
</comment>
<evidence type="ECO:0000256" key="1">
    <source>
        <dbReference type="ARBA" id="ARBA00023002"/>
    </source>
</evidence>
<dbReference type="EMBL" id="CP039393">
    <property type="protein sequence ID" value="QCD34862.1"/>
    <property type="molecule type" value="Genomic_DNA"/>
</dbReference>
<dbReference type="KEGG" id="mgod:E7746_02705"/>
<dbReference type="GO" id="GO:0033744">
    <property type="term" value="F:L-methionine:thioredoxin-disulfide S-oxidoreductase activity"/>
    <property type="evidence" value="ECO:0007669"/>
    <property type="project" value="RHEA"/>
</dbReference>
<feature type="domain" description="Peptide methionine sulphoxide reductase MsrA" evidence="5">
    <location>
        <begin position="3"/>
        <end position="153"/>
    </location>
</feature>
<dbReference type="GO" id="GO:0034599">
    <property type="term" value="P:cellular response to oxidative stress"/>
    <property type="evidence" value="ECO:0007669"/>
    <property type="project" value="TreeGrafter"/>
</dbReference>
<organism evidence="6 7">
    <name type="scientific">Muribaculum gordoncarteri</name>
    <dbReference type="NCBI Taxonomy" id="2530390"/>
    <lineage>
        <taxon>Bacteria</taxon>
        <taxon>Pseudomonadati</taxon>
        <taxon>Bacteroidota</taxon>
        <taxon>Bacteroidia</taxon>
        <taxon>Bacteroidales</taxon>
        <taxon>Muribaculaceae</taxon>
        <taxon>Muribaculum</taxon>
    </lineage>
</organism>
<dbReference type="NCBIfam" id="TIGR00401">
    <property type="entry name" value="msrA"/>
    <property type="match status" value="1"/>
</dbReference>
<dbReference type="EC" id="1.8.4.11" evidence="4"/>
<comment type="catalytic activity">
    <reaction evidence="2 4">
        <text>L-methionyl-[protein] + [thioredoxin]-disulfide + H2O = L-methionyl-(S)-S-oxide-[protein] + [thioredoxin]-dithiol</text>
        <dbReference type="Rhea" id="RHEA:14217"/>
        <dbReference type="Rhea" id="RHEA-COMP:10698"/>
        <dbReference type="Rhea" id="RHEA-COMP:10700"/>
        <dbReference type="Rhea" id="RHEA-COMP:12313"/>
        <dbReference type="Rhea" id="RHEA-COMP:12315"/>
        <dbReference type="ChEBI" id="CHEBI:15377"/>
        <dbReference type="ChEBI" id="CHEBI:16044"/>
        <dbReference type="ChEBI" id="CHEBI:29950"/>
        <dbReference type="ChEBI" id="CHEBI:44120"/>
        <dbReference type="ChEBI" id="CHEBI:50058"/>
        <dbReference type="EC" id="1.8.4.11"/>
    </reaction>
</comment>
<comment type="catalytic activity">
    <reaction evidence="3 4">
        <text>[thioredoxin]-disulfide + L-methionine + H2O = L-methionine (S)-S-oxide + [thioredoxin]-dithiol</text>
        <dbReference type="Rhea" id="RHEA:19993"/>
        <dbReference type="Rhea" id="RHEA-COMP:10698"/>
        <dbReference type="Rhea" id="RHEA-COMP:10700"/>
        <dbReference type="ChEBI" id="CHEBI:15377"/>
        <dbReference type="ChEBI" id="CHEBI:29950"/>
        <dbReference type="ChEBI" id="CHEBI:50058"/>
        <dbReference type="ChEBI" id="CHEBI:57844"/>
        <dbReference type="ChEBI" id="CHEBI:58772"/>
        <dbReference type="EC" id="1.8.4.11"/>
    </reaction>
</comment>
<dbReference type="InterPro" id="IPR050162">
    <property type="entry name" value="MsrA_MetSO_reductase"/>
</dbReference>
<sequence length="168" mass="19317">MLTVYFAGGCFWGTQHYFKQIKGVVNTCVGYANSTIPHPTYHEVCTGMTMAVEGVEVQYDPAVVSLEFLIELYFKSIDPTSLNRQGGDKGTQYRTGIYYTNAEQQHIIIDTVNRLAKDYDRPVVVEIMQLKNFYPAEEYHQDYLDKNPNGYCHIHPELFELARKANMQ</sequence>
<dbReference type="Gene3D" id="3.30.1060.10">
    <property type="entry name" value="Peptide methionine sulphoxide reductase MsrA"/>
    <property type="match status" value="1"/>
</dbReference>
<evidence type="ECO:0000256" key="3">
    <source>
        <dbReference type="ARBA" id="ARBA00048782"/>
    </source>
</evidence>
<dbReference type="SUPFAM" id="SSF55068">
    <property type="entry name" value="Peptide methionine sulfoxide reductase"/>
    <property type="match status" value="1"/>
</dbReference>
<proteinExistence type="inferred from homology"/>
<dbReference type="Proteomes" id="UP000297031">
    <property type="component" value="Chromosome"/>
</dbReference>
<evidence type="ECO:0000256" key="2">
    <source>
        <dbReference type="ARBA" id="ARBA00047806"/>
    </source>
</evidence>
<dbReference type="RefSeq" id="WP_136409753.1">
    <property type="nucleotide sequence ID" value="NZ_CP039393.1"/>
</dbReference>
<name>A0A4P7VCJ7_9BACT</name>
<evidence type="ECO:0000313" key="7">
    <source>
        <dbReference type="Proteomes" id="UP000297031"/>
    </source>
</evidence>
<dbReference type="HAMAP" id="MF_01401">
    <property type="entry name" value="MsrA"/>
    <property type="match status" value="1"/>
</dbReference>
<keyword evidence="7" id="KW-1185">Reference proteome</keyword>
<dbReference type="PANTHER" id="PTHR42799:SF2">
    <property type="entry name" value="MITOCHONDRIAL PEPTIDE METHIONINE SULFOXIDE REDUCTASE"/>
    <property type="match status" value="1"/>
</dbReference>
<keyword evidence="1 4" id="KW-0560">Oxidoreductase</keyword>
<reference evidence="6 7" key="1">
    <citation type="submission" date="2019-02" db="EMBL/GenBank/DDBJ databases">
        <title>Isolation and identification of novel species under the genus Muribaculum.</title>
        <authorList>
            <person name="Miyake S."/>
            <person name="Ding Y."/>
            <person name="Low A."/>
            <person name="Soh M."/>
            <person name="Seedorf H."/>
        </authorList>
    </citation>
    <scope>NUCLEOTIDE SEQUENCE [LARGE SCALE GENOMIC DNA]</scope>
    <source>
        <strain evidence="6 7">TLL-A4</strain>
    </source>
</reference>
<dbReference type="GO" id="GO:0008113">
    <property type="term" value="F:peptide-methionine (S)-S-oxide reductase activity"/>
    <property type="evidence" value="ECO:0007669"/>
    <property type="project" value="UniProtKB-UniRule"/>
</dbReference>
<dbReference type="InterPro" id="IPR002569">
    <property type="entry name" value="Met_Sox_Rdtase_MsrA_dom"/>
</dbReference>
<feature type="active site" evidence="4">
    <location>
        <position position="10"/>
    </location>
</feature>
<dbReference type="OrthoDB" id="4174719at2"/>
<dbReference type="InterPro" id="IPR036509">
    <property type="entry name" value="Met_Sox_Rdtase_MsrA_sf"/>
</dbReference>
<dbReference type="Pfam" id="PF01625">
    <property type="entry name" value="PMSR"/>
    <property type="match status" value="1"/>
</dbReference>
<accession>A0A4P7VCJ7</accession>